<evidence type="ECO:0000313" key="2">
    <source>
        <dbReference type="Proteomes" id="UP000297258"/>
    </source>
</evidence>
<name>A0A4Y9T6H7_9BURK</name>
<comment type="caution">
    <text evidence="1">The sequence shown here is derived from an EMBL/GenBank/DDBJ whole genome shotgun (WGS) entry which is preliminary data.</text>
</comment>
<organism evidence="1 2">
    <name type="scientific">Massilia horti</name>
    <dbReference type="NCBI Taxonomy" id="2562153"/>
    <lineage>
        <taxon>Bacteria</taxon>
        <taxon>Pseudomonadati</taxon>
        <taxon>Pseudomonadota</taxon>
        <taxon>Betaproteobacteria</taxon>
        <taxon>Burkholderiales</taxon>
        <taxon>Oxalobacteraceae</taxon>
        <taxon>Telluria group</taxon>
        <taxon>Massilia</taxon>
    </lineage>
</organism>
<gene>
    <name evidence="1" type="ORF">E4O92_06295</name>
</gene>
<dbReference type="AlphaFoldDB" id="A0A4Y9T6H7"/>
<accession>A0A4Y9T6H7</accession>
<evidence type="ECO:0000313" key="1">
    <source>
        <dbReference type="EMBL" id="TFW33600.1"/>
    </source>
</evidence>
<dbReference type="Proteomes" id="UP000297258">
    <property type="component" value="Unassembled WGS sequence"/>
</dbReference>
<dbReference type="OrthoDB" id="7840117at2"/>
<dbReference type="RefSeq" id="WP_135188899.1">
    <property type="nucleotide sequence ID" value="NZ_SPUM01000038.1"/>
</dbReference>
<protein>
    <submittedName>
        <fullName evidence="1">Uncharacterized protein</fullName>
    </submittedName>
</protein>
<dbReference type="EMBL" id="SPUM01000038">
    <property type="protein sequence ID" value="TFW33600.1"/>
    <property type="molecule type" value="Genomic_DNA"/>
</dbReference>
<reference evidence="1 2" key="1">
    <citation type="submission" date="2019-03" db="EMBL/GenBank/DDBJ databases">
        <title>Draft genome of Massilia hortus sp. nov., a novel bacterial species of the Oxalobacteraceae family.</title>
        <authorList>
            <person name="Peta V."/>
            <person name="Raths R."/>
            <person name="Bucking H."/>
        </authorList>
    </citation>
    <scope>NUCLEOTIDE SEQUENCE [LARGE SCALE GENOMIC DNA]</scope>
    <source>
        <strain evidence="1 2">ONC3</strain>
    </source>
</reference>
<sequence length="242" mass="27312">MNEQEEINLLLSSFDVTSIGDYVRGDRGEGHYFIRIAISRDSSNHQIPSNRKLHDLSVELKKNGYFVEFLLIDDKSLDIEAGLRATLLHIFGEHVRNSFVSIQAKTAHVWIEPKKLLSQEIFGLIREKVIDYFLSFDIVDVQIALTTAANLPGILVCLRAIRFLAPVGQPALSAYLSKERFTVPSEDWLSRRLDAMRREGRVVRTAEGKYALTMQSILTLGSSKGRTSPDVRRLLALAKQSL</sequence>
<proteinExistence type="predicted"/>
<keyword evidence="2" id="KW-1185">Reference proteome</keyword>